<dbReference type="InterPro" id="IPR001148">
    <property type="entry name" value="CA_dom"/>
</dbReference>
<comment type="catalytic activity">
    <reaction evidence="7">
        <text>hydrogencarbonate + H(+) = CO2 + H2O</text>
        <dbReference type="Rhea" id="RHEA:10748"/>
        <dbReference type="ChEBI" id="CHEBI:15377"/>
        <dbReference type="ChEBI" id="CHEBI:15378"/>
        <dbReference type="ChEBI" id="CHEBI:16526"/>
        <dbReference type="ChEBI" id="CHEBI:17544"/>
        <dbReference type="EC" id="4.2.1.1"/>
    </reaction>
</comment>
<keyword evidence="6" id="KW-0456">Lyase</keyword>
<dbReference type="PANTHER" id="PTHR18952">
    <property type="entry name" value="CARBONIC ANHYDRASE"/>
    <property type="match status" value="1"/>
</dbReference>
<dbReference type="InterPro" id="IPR036398">
    <property type="entry name" value="CA_dom_sf"/>
</dbReference>
<dbReference type="GO" id="GO:0004089">
    <property type="term" value="F:carbonate dehydratase activity"/>
    <property type="evidence" value="ECO:0007669"/>
    <property type="project" value="UniProtKB-EC"/>
</dbReference>
<keyword evidence="5" id="KW-0862">Zinc</keyword>
<feature type="compositionally biased region" description="Low complexity" evidence="8">
    <location>
        <begin position="332"/>
        <end position="351"/>
    </location>
</feature>
<evidence type="ECO:0000256" key="4">
    <source>
        <dbReference type="ARBA" id="ARBA00022723"/>
    </source>
</evidence>
<keyword evidence="4" id="KW-0479">Metal-binding</keyword>
<feature type="domain" description="Alpha-carbonic anhydrase" evidence="10">
    <location>
        <begin position="186"/>
        <end position="648"/>
    </location>
</feature>
<keyword evidence="9" id="KW-0812">Transmembrane</keyword>
<keyword evidence="9" id="KW-0472">Membrane</keyword>
<dbReference type="PANTHER" id="PTHR18952:SF141">
    <property type="entry name" value="CARBONIC ANHYDRASE"/>
    <property type="match status" value="1"/>
</dbReference>
<evidence type="ECO:0000256" key="6">
    <source>
        <dbReference type="ARBA" id="ARBA00023239"/>
    </source>
</evidence>
<proteinExistence type="inferred from homology"/>
<dbReference type="SMART" id="SM01057">
    <property type="entry name" value="Carb_anhydrase"/>
    <property type="match status" value="1"/>
</dbReference>
<sequence>MILATGMHSRMRKFSWSELSSMRVSTHGATSTTTTTTTTSSISSSHSRRKCCNAASSRTDDDDAVAAAAACYRKRACHHDDEASSIGKLRANDAANVSRARKTKSKPHDQGQGQRDTIRWERLGLGRRRLAGLGGTTCSGRRHGQQLMVLASVVCQMTLMILLLLALGISESESFFIDVKQSPQTSEWNYGDQMRWRQMHRDCAGRAQSPIDIKHKNVIISQHLRLNFYNYDQQIRFKLANAHHTIKMNPLGPAYEQEFEQHGGGGQRGGLNASSIHDIMTVDEYVEFTPNSNQQDSSGSGSSSSGVSSGSSTPVGGGPGAGSDHMGRLIVGSAARQAGSQQQRQLGARLATDPSQRGRDYERDRQASNDIELERERNHGHHASGGGAGFGAGLFSGFHTGGKDRAAYDGAPTIKLDWLDDGNNEYKLRDIHFHWGERRDNGSEHAIDGRRAAMEMHLVHIKHGLDKSSIGFTSDSVAVIAVLIESHRKSNLDFNPIVNELAKINATDTPQEIDYKSLYDLLPNNVQSFYTYSGSLTTPPCYQVVNWIVMAERLNMNAKQIEMFRNLYAPPPPEQQHHQQNHNHHKDDNMAMVVDEMSPQHNQAGQGHNIGGAAGQPGAPGHYVPLELIMPNVRMLQPLNNRTILASFMKHGSRLESVTSSINSASLSSSIQIEHACLQLALGGALFVFQSFWRRRTLLVTLHRA</sequence>
<name>A0A6G1SBA9_9ACAR</name>
<dbReference type="PROSITE" id="PS51144">
    <property type="entry name" value="ALPHA_CA_2"/>
    <property type="match status" value="1"/>
</dbReference>
<organism evidence="11">
    <name type="scientific">Aceria tosichella</name>
    <name type="common">wheat curl mite</name>
    <dbReference type="NCBI Taxonomy" id="561515"/>
    <lineage>
        <taxon>Eukaryota</taxon>
        <taxon>Metazoa</taxon>
        <taxon>Ecdysozoa</taxon>
        <taxon>Arthropoda</taxon>
        <taxon>Chelicerata</taxon>
        <taxon>Arachnida</taxon>
        <taxon>Acari</taxon>
        <taxon>Acariformes</taxon>
        <taxon>Trombidiformes</taxon>
        <taxon>Prostigmata</taxon>
        <taxon>Eupodina</taxon>
        <taxon>Eriophyoidea</taxon>
        <taxon>Eriophyidae</taxon>
        <taxon>Eriophyinae</taxon>
        <taxon>Aceriini</taxon>
        <taxon>Aceria</taxon>
    </lineage>
</organism>
<feature type="transmembrane region" description="Helical" evidence="9">
    <location>
        <begin position="147"/>
        <end position="169"/>
    </location>
</feature>
<dbReference type="EC" id="4.2.1.1" evidence="3"/>
<dbReference type="Pfam" id="PF00194">
    <property type="entry name" value="Carb_anhydrase"/>
    <property type="match status" value="2"/>
</dbReference>
<dbReference type="EMBL" id="GGYP01002452">
    <property type="protein sequence ID" value="MDE47223.1"/>
    <property type="molecule type" value="Transcribed_RNA"/>
</dbReference>
<evidence type="ECO:0000259" key="10">
    <source>
        <dbReference type="PROSITE" id="PS51144"/>
    </source>
</evidence>
<feature type="region of interest" description="Disordered" evidence="8">
    <location>
        <begin position="289"/>
        <end position="365"/>
    </location>
</feature>
<evidence type="ECO:0000256" key="2">
    <source>
        <dbReference type="ARBA" id="ARBA00010718"/>
    </source>
</evidence>
<evidence type="ECO:0000256" key="7">
    <source>
        <dbReference type="ARBA" id="ARBA00048348"/>
    </source>
</evidence>
<evidence type="ECO:0000256" key="8">
    <source>
        <dbReference type="SAM" id="MobiDB-lite"/>
    </source>
</evidence>
<dbReference type="InterPro" id="IPR023561">
    <property type="entry name" value="Carbonic_anhydrase_a-class"/>
</dbReference>
<evidence type="ECO:0000256" key="9">
    <source>
        <dbReference type="SAM" id="Phobius"/>
    </source>
</evidence>
<evidence type="ECO:0000256" key="1">
    <source>
        <dbReference type="ARBA" id="ARBA00001947"/>
    </source>
</evidence>
<feature type="compositionally biased region" description="Low complexity" evidence="8">
    <location>
        <begin position="25"/>
        <end position="45"/>
    </location>
</feature>
<feature type="compositionally biased region" description="Low complexity" evidence="8">
    <location>
        <begin position="297"/>
        <end position="314"/>
    </location>
</feature>
<gene>
    <name evidence="11" type="primary">CA4</name>
    <name evidence="11" type="ORF">g.18413</name>
</gene>
<keyword evidence="9" id="KW-1133">Transmembrane helix</keyword>
<dbReference type="Gene3D" id="3.10.200.10">
    <property type="entry name" value="Alpha carbonic anhydrase"/>
    <property type="match status" value="2"/>
</dbReference>
<evidence type="ECO:0000256" key="5">
    <source>
        <dbReference type="ARBA" id="ARBA00022833"/>
    </source>
</evidence>
<accession>A0A6G1SBA9</accession>
<feature type="compositionally biased region" description="Basic and acidic residues" evidence="8">
    <location>
        <begin position="356"/>
        <end position="365"/>
    </location>
</feature>
<feature type="region of interest" description="Disordered" evidence="8">
    <location>
        <begin position="88"/>
        <end position="118"/>
    </location>
</feature>
<dbReference type="GO" id="GO:0008270">
    <property type="term" value="F:zinc ion binding"/>
    <property type="evidence" value="ECO:0007669"/>
    <property type="project" value="InterPro"/>
</dbReference>
<dbReference type="GO" id="GO:0005737">
    <property type="term" value="C:cytoplasm"/>
    <property type="evidence" value="ECO:0007669"/>
    <property type="project" value="TreeGrafter"/>
</dbReference>
<protein>
    <recommendedName>
        <fullName evidence="3">carbonic anhydrase</fullName>
        <ecNumber evidence="3">4.2.1.1</ecNumber>
    </recommendedName>
</protein>
<comment type="similarity">
    <text evidence="2">Belongs to the alpha-carbonic anhydrase family.</text>
</comment>
<reference evidence="11" key="1">
    <citation type="submission" date="2018-10" db="EMBL/GenBank/DDBJ databases">
        <title>Transcriptome assembly of Aceria tosichella (Wheat curl mite) Type 2.</title>
        <authorList>
            <person name="Scully E.D."/>
            <person name="Geib S.M."/>
            <person name="Palmer N.A."/>
            <person name="Gupta A.K."/>
            <person name="Sarath G."/>
            <person name="Tatineni S."/>
        </authorList>
    </citation>
    <scope>NUCLEOTIDE SEQUENCE</scope>
    <source>
        <strain evidence="11">LincolnNE</strain>
    </source>
</reference>
<feature type="region of interest" description="Disordered" evidence="8">
    <location>
        <begin position="24"/>
        <end position="49"/>
    </location>
</feature>
<dbReference type="SUPFAM" id="SSF51069">
    <property type="entry name" value="Carbonic anhydrase"/>
    <property type="match status" value="2"/>
</dbReference>
<comment type="cofactor">
    <cofactor evidence="1">
        <name>Zn(2+)</name>
        <dbReference type="ChEBI" id="CHEBI:29105"/>
    </cofactor>
</comment>
<dbReference type="AlphaFoldDB" id="A0A6G1SBA9"/>
<dbReference type="CDD" id="cd00326">
    <property type="entry name" value="alpha_CA"/>
    <property type="match status" value="1"/>
</dbReference>
<evidence type="ECO:0000313" key="11">
    <source>
        <dbReference type="EMBL" id="MDE47223.1"/>
    </source>
</evidence>
<evidence type="ECO:0000256" key="3">
    <source>
        <dbReference type="ARBA" id="ARBA00012925"/>
    </source>
</evidence>